<proteinExistence type="predicted"/>
<comment type="caution">
    <text evidence="1">The sequence shown here is derived from an EMBL/GenBank/DDBJ whole genome shotgun (WGS) entry which is preliminary data.</text>
</comment>
<evidence type="ECO:0000313" key="2">
    <source>
        <dbReference type="Proteomes" id="UP000050525"/>
    </source>
</evidence>
<organism evidence="1 2">
    <name type="scientific">Alligator mississippiensis</name>
    <name type="common">American alligator</name>
    <dbReference type="NCBI Taxonomy" id="8496"/>
    <lineage>
        <taxon>Eukaryota</taxon>
        <taxon>Metazoa</taxon>
        <taxon>Chordata</taxon>
        <taxon>Craniata</taxon>
        <taxon>Vertebrata</taxon>
        <taxon>Euteleostomi</taxon>
        <taxon>Archelosauria</taxon>
        <taxon>Archosauria</taxon>
        <taxon>Crocodylia</taxon>
        <taxon>Alligatoridae</taxon>
        <taxon>Alligatorinae</taxon>
        <taxon>Alligator</taxon>
    </lineage>
</organism>
<protein>
    <submittedName>
        <fullName evidence="1">Uncharacterized protein</fullName>
    </submittedName>
</protein>
<evidence type="ECO:0000313" key="1">
    <source>
        <dbReference type="EMBL" id="KYO45868.1"/>
    </source>
</evidence>
<keyword evidence="2" id="KW-1185">Reference proteome</keyword>
<sequence length="181" mass="20759">MHQLLRRTQDQTLLLDWLVMATKDQQVDMWIQWLEDMAHKDVWDLCEEVWDWAEQEFKLQLLALNQELMEALWEQSEVVARAVQTLDDDHQVLGTVLAMLVTFVPPAALPPTIAHLTCGRCWLPSYKPHHGPGRRPSATFISQETLPRPLPRVPCQPAPLSRPNVATCPSFMQVGSWSCLQ</sequence>
<dbReference type="Proteomes" id="UP000050525">
    <property type="component" value="Unassembled WGS sequence"/>
</dbReference>
<reference evidence="1 2" key="1">
    <citation type="journal article" date="2012" name="Genome Biol.">
        <title>Sequencing three crocodilian genomes to illuminate the evolution of archosaurs and amniotes.</title>
        <authorList>
            <person name="St John J.A."/>
            <person name="Braun E.L."/>
            <person name="Isberg S.R."/>
            <person name="Miles L.G."/>
            <person name="Chong A.Y."/>
            <person name="Gongora J."/>
            <person name="Dalzell P."/>
            <person name="Moran C."/>
            <person name="Bed'hom B."/>
            <person name="Abzhanov A."/>
            <person name="Burgess S.C."/>
            <person name="Cooksey A.M."/>
            <person name="Castoe T.A."/>
            <person name="Crawford N.G."/>
            <person name="Densmore L.D."/>
            <person name="Drew J.C."/>
            <person name="Edwards S.V."/>
            <person name="Faircloth B.C."/>
            <person name="Fujita M.K."/>
            <person name="Greenwold M.J."/>
            <person name="Hoffmann F.G."/>
            <person name="Howard J.M."/>
            <person name="Iguchi T."/>
            <person name="Janes D.E."/>
            <person name="Khan S.Y."/>
            <person name="Kohno S."/>
            <person name="de Koning A.J."/>
            <person name="Lance S.L."/>
            <person name="McCarthy F.M."/>
            <person name="McCormack J.E."/>
            <person name="Merchant M.E."/>
            <person name="Peterson D.G."/>
            <person name="Pollock D.D."/>
            <person name="Pourmand N."/>
            <person name="Raney B.J."/>
            <person name="Roessler K.A."/>
            <person name="Sanford J.R."/>
            <person name="Sawyer R.H."/>
            <person name="Schmidt C.J."/>
            <person name="Triplett E.W."/>
            <person name="Tuberville T.D."/>
            <person name="Venegas-Anaya M."/>
            <person name="Howard J.T."/>
            <person name="Jarvis E.D."/>
            <person name="Guillette L.J.Jr."/>
            <person name="Glenn T.C."/>
            <person name="Green R.E."/>
            <person name="Ray D.A."/>
        </authorList>
    </citation>
    <scope>NUCLEOTIDE SEQUENCE [LARGE SCALE GENOMIC DNA]</scope>
    <source>
        <strain evidence="1">KSC_2009_1</strain>
    </source>
</reference>
<dbReference type="AlphaFoldDB" id="A0A151P9Z6"/>
<name>A0A151P9Z6_ALLMI</name>
<dbReference type="EMBL" id="AKHW03000533">
    <property type="protein sequence ID" value="KYO45868.1"/>
    <property type="molecule type" value="Genomic_DNA"/>
</dbReference>
<accession>A0A151P9Z6</accession>
<gene>
    <name evidence="1" type="ORF">Y1Q_0021501</name>
</gene>